<feature type="compositionally biased region" description="Polar residues" evidence="1">
    <location>
        <begin position="271"/>
        <end position="302"/>
    </location>
</feature>
<gene>
    <name evidence="2" type="ORF">EV702DRAFT_1266528</name>
</gene>
<feature type="compositionally biased region" description="Low complexity" evidence="1">
    <location>
        <begin position="238"/>
        <end position="270"/>
    </location>
</feature>
<protein>
    <submittedName>
        <fullName evidence="2">Uncharacterized protein</fullName>
    </submittedName>
</protein>
<comment type="caution">
    <text evidence="2">The sequence shown here is derived from an EMBL/GenBank/DDBJ whole genome shotgun (WGS) entry which is preliminary data.</text>
</comment>
<dbReference type="EMBL" id="JABBWD010000008">
    <property type="protein sequence ID" value="KAG1780614.1"/>
    <property type="molecule type" value="Genomic_DNA"/>
</dbReference>
<sequence length="342" mass="36837">MDIEGQGVADATGGGGFIKEAHDDPYNNFFQQSLPSPGSHVLFSTHRFWKRISRRRPPPDESVPPERSKHGLFGRSTRSDSPLESATLKTDQPVSEGKVGKREGEQGVNADDVSSVSTLTHRHLNPTAVSAALRTIRSAPERIKEGKQRGDPPPDTQSLPSDDPTPPTELDSADNRNIWKRIMRSRGKDPTSVEITPTIQRPEIVEISAVRGFERLVVMKRVRKTKLPKSTCSIPLVAPHASSSSPAGPSPQGGHAQPGPSSQASPAQPGTSSLVSVQAGPSSYTTVGHAVQSSQASPSSHFPTPRPIVMAHADYYGDSSSSIKGSCNRFLDRICFPRGHFH</sequence>
<feature type="region of interest" description="Disordered" evidence="1">
    <location>
        <begin position="233"/>
        <end position="305"/>
    </location>
</feature>
<name>A0A9P7D5X7_9AGAM</name>
<dbReference type="AlphaFoldDB" id="A0A9P7D5X7"/>
<dbReference type="Proteomes" id="UP000714275">
    <property type="component" value="Unassembled WGS sequence"/>
</dbReference>
<feature type="region of interest" description="Disordered" evidence="1">
    <location>
        <begin position="53"/>
        <end position="177"/>
    </location>
</feature>
<proteinExistence type="predicted"/>
<dbReference type="OrthoDB" id="2692916at2759"/>
<evidence type="ECO:0000256" key="1">
    <source>
        <dbReference type="SAM" id="MobiDB-lite"/>
    </source>
</evidence>
<feature type="compositionally biased region" description="Polar residues" evidence="1">
    <location>
        <begin position="79"/>
        <end position="93"/>
    </location>
</feature>
<accession>A0A9P7D5X7</accession>
<evidence type="ECO:0000313" key="2">
    <source>
        <dbReference type="EMBL" id="KAG1780614.1"/>
    </source>
</evidence>
<evidence type="ECO:0000313" key="3">
    <source>
        <dbReference type="Proteomes" id="UP000714275"/>
    </source>
</evidence>
<reference evidence="2" key="1">
    <citation type="journal article" date="2020" name="New Phytol.">
        <title>Comparative genomics reveals dynamic genome evolution in host specialist ectomycorrhizal fungi.</title>
        <authorList>
            <person name="Lofgren L.A."/>
            <person name="Nguyen N.H."/>
            <person name="Vilgalys R."/>
            <person name="Ruytinx J."/>
            <person name="Liao H.L."/>
            <person name="Branco S."/>
            <person name="Kuo A."/>
            <person name="LaButti K."/>
            <person name="Lipzen A."/>
            <person name="Andreopoulos W."/>
            <person name="Pangilinan J."/>
            <person name="Riley R."/>
            <person name="Hundley H."/>
            <person name="Na H."/>
            <person name="Barry K."/>
            <person name="Grigoriev I.V."/>
            <person name="Stajich J.E."/>
            <person name="Kennedy P.G."/>
        </authorList>
    </citation>
    <scope>NUCLEOTIDE SEQUENCE</scope>
    <source>
        <strain evidence="2">DOB743</strain>
    </source>
</reference>
<organism evidence="2 3">
    <name type="scientific">Suillus placidus</name>
    <dbReference type="NCBI Taxonomy" id="48579"/>
    <lineage>
        <taxon>Eukaryota</taxon>
        <taxon>Fungi</taxon>
        <taxon>Dikarya</taxon>
        <taxon>Basidiomycota</taxon>
        <taxon>Agaricomycotina</taxon>
        <taxon>Agaricomycetes</taxon>
        <taxon>Agaricomycetidae</taxon>
        <taxon>Boletales</taxon>
        <taxon>Suillineae</taxon>
        <taxon>Suillaceae</taxon>
        <taxon>Suillus</taxon>
    </lineage>
</organism>
<keyword evidence="3" id="KW-1185">Reference proteome</keyword>
<feature type="compositionally biased region" description="Basic and acidic residues" evidence="1">
    <location>
        <begin position="139"/>
        <end position="152"/>
    </location>
</feature>